<comment type="caution">
    <text evidence="1">The sequence shown here is derived from an EMBL/GenBank/DDBJ whole genome shotgun (WGS) entry which is preliminary data.</text>
</comment>
<evidence type="ECO:0000313" key="1">
    <source>
        <dbReference type="EMBL" id="KAA9332230.1"/>
    </source>
</evidence>
<organism evidence="1 2">
    <name type="scientific">Hymenobacter busanensis</name>
    <dbReference type="NCBI Taxonomy" id="2607656"/>
    <lineage>
        <taxon>Bacteria</taxon>
        <taxon>Pseudomonadati</taxon>
        <taxon>Bacteroidota</taxon>
        <taxon>Cytophagia</taxon>
        <taxon>Cytophagales</taxon>
        <taxon>Hymenobacteraceae</taxon>
        <taxon>Hymenobacter</taxon>
    </lineage>
</organism>
<proteinExistence type="predicted"/>
<dbReference type="RefSeq" id="WP_151079171.1">
    <property type="nucleotide sequence ID" value="NZ_CP047647.1"/>
</dbReference>
<accession>A0A7L4ZZ51</accession>
<reference evidence="1 2" key="1">
    <citation type="submission" date="2019-09" db="EMBL/GenBank/DDBJ databases">
        <title>Genome sequence of Hymenobacter sp. M3.</title>
        <authorList>
            <person name="Srinivasan S."/>
        </authorList>
    </citation>
    <scope>NUCLEOTIDE SEQUENCE [LARGE SCALE GENOMIC DNA]</scope>
    <source>
        <strain evidence="1 2">M3</strain>
    </source>
</reference>
<name>A0A7L4ZZ51_9BACT</name>
<evidence type="ECO:0000313" key="2">
    <source>
        <dbReference type="Proteomes" id="UP000326380"/>
    </source>
</evidence>
<gene>
    <name evidence="1" type="ORF">F0P96_12165</name>
</gene>
<dbReference type="Proteomes" id="UP000326380">
    <property type="component" value="Unassembled WGS sequence"/>
</dbReference>
<dbReference type="AlphaFoldDB" id="A0A7L4ZZ51"/>
<dbReference type="EMBL" id="VTWU01000004">
    <property type="protein sequence ID" value="KAA9332230.1"/>
    <property type="molecule type" value="Genomic_DNA"/>
</dbReference>
<sequence length="183" mass="19950">MFTWRVGQLMLGIGAGMVLGAAVSLQAGRVASPDYWNLTPKAERAKLGKARLNPAVAQVLTLNWPALQSYLKQVPTEGSHPTLLALPLPDGSRRRFRVSRSAVMAPELAAKYPDIRAYTGQDPADATTTVSFETSPAGLRAMLTVQGRVYLIEPFRPADPRHYLCFDKATLPAGSKRFSEPSR</sequence>
<protein>
    <submittedName>
        <fullName evidence="1">Uncharacterized protein</fullName>
    </submittedName>
</protein>
<keyword evidence="2" id="KW-1185">Reference proteome</keyword>